<dbReference type="RefSeq" id="WP_049526051.1">
    <property type="nucleotide sequence ID" value="NZ_CGGL01000002.1"/>
</dbReference>
<keyword evidence="2" id="KW-1185">Reference proteome</keyword>
<sequence>MKLKTIFLPLLCIAMLNGCGVLPQKPKAVSDNWQGREAARLEEKRKQDTVDYLQRLEEGERQKKEFNLEHPEVEITGLGQMFSNTKLASLREPFDSMKFLTRYPDTKDMQKLYVKVGNNDLPLSRILISIKEQVIECQRVSAYLDHDIESQCISQSVRGLTNFAQMINDLGTPALTKKAALGEATIGNVIYFDHAARLMRMHNKMCNKQNDDGYVNMVTVAVPCKNFKGAGIN</sequence>
<name>A0ABP1YEN0_YEREN</name>
<dbReference type="EMBL" id="CPXJ01000083">
    <property type="protein sequence ID" value="CNE63976.1"/>
    <property type="molecule type" value="Genomic_DNA"/>
</dbReference>
<dbReference type="Proteomes" id="UP000041601">
    <property type="component" value="Unassembled WGS sequence"/>
</dbReference>
<reference evidence="1 2" key="1">
    <citation type="submission" date="2015-03" db="EMBL/GenBank/DDBJ databases">
        <authorList>
            <consortium name="Pathogen Informatics"/>
            <person name="Murphy D."/>
        </authorList>
    </citation>
    <scope>NUCLEOTIDE SEQUENCE [LARGE SCALE GENOMIC DNA]</scope>
    <source>
        <strain evidence="1 2">IP05342</strain>
    </source>
</reference>
<organism evidence="1 2">
    <name type="scientific">Yersinia enterocolitica</name>
    <dbReference type="NCBI Taxonomy" id="630"/>
    <lineage>
        <taxon>Bacteria</taxon>
        <taxon>Pseudomonadati</taxon>
        <taxon>Pseudomonadota</taxon>
        <taxon>Gammaproteobacteria</taxon>
        <taxon>Enterobacterales</taxon>
        <taxon>Yersiniaceae</taxon>
        <taxon>Yersinia</taxon>
    </lineage>
</organism>
<gene>
    <name evidence="1" type="ORF">ERS137959_04316</name>
</gene>
<evidence type="ECO:0000313" key="1">
    <source>
        <dbReference type="EMBL" id="CNE63976.1"/>
    </source>
</evidence>
<comment type="caution">
    <text evidence="1">The sequence shown here is derived from an EMBL/GenBank/DDBJ whole genome shotgun (WGS) entry which is preliminary data.</text>
</comment>
<evidence type="ECO:0000313" key="2">
    <source>
        <dbReference type="Proteomes" id="UP000041601"/>
    </source>
</evidence>
<accession>A0ABP1YEN0</accession>
<evidence type="ECO:0008006" key="3">
    <source>
        <dbReference type="Google" id="ProtNLM"/>
    </source>
</evidence>
<protein>
    <recommendedName>
        <fullName evidence="3">Lipoprotein</fullName>
    </recommendedName>
</protein>
<proteinExistence type="predicted"/>